<dbReference type="KEGG" id="oho:Oweho_0567"/>
<sequence length="342" mass="40976">MAEMNEIQYKKPIYEVSHDLNEYLVNNSRCTKIPIEYSDLMRYNHLIPKLDKDDSHTLWNSVLYGPSEMEEIYGHLVDLYQILIGDGSHLDYLTVDSVDFCAYGNSQPFRIKILNQINDNYDYYYIKKADASRVYGLELEHFLSPNKINYIYYNNTLVEEHIIGIPGDDFIDRLEQYHEGHNEVRLAKEFVKFNERCFVRLLGDMRAYNWVVVVNQDFDQIQYRIRSIDFDQQNYEGRHRIYLPQFYKENLPYVRLTQKHMSIATAQQYVNEEQALLRKRYKLVEPQITELMHIMKRDKISKDSYIKQLGAELARFYDEDDFRLCNTMGEVLELNIHTRLNF</sequence>
<name>G8R0C3_OWEHD</name>
<evidence type="ECO:0000313" key="1">
    <source>
        <dbReference type="EMBL" id="AEV31583.1"/>
    </source>
</evidence>
<accession>G8R0C3</accession>
<dbReference type="RefSeq" id="WP_014200944.1">
    <property type="nucleotide sequence ID" value="NC_016599.1"/>
</dbReference>
<organism evidence="1 2">
    <name type="scientific">Owenweeksia hongkongensis (strain DSM 17368 / CIP 108786 / JCM 12287 / NRRL B-23963 / UST20020801)</name>
    <dbReference type="NCBI Taxonomy" id="926562"/>
    <lineage>
        <taxon>Bacteria</taxon>
        <taxon>Pseudomonadati</taxon>
        <taxon>Bacteroidota</taxon>
        <taxon>Flavobacteriia</taxon>
        <taxon>Flavobacteriales</taxon>
        <taxon>Owenweeksiaceae</taxon>
        <taxon>Owenweeksia</taxon>
    </lineage>
</organism>
<dbReference type="HOGENOM" id="CLU_798888_0_0_10"/>
<dbReference type="STRING" id="926562.Oweho_0567"/>
<reference evidence="1 2" key="1">
    <citation type="journal article" date="2012" name="Stand. Genomic Sci.">
        <title>Genome sequence of the orange-pigmented seawater bacterium Owenweeksia hongkongensis type strain (UST20020801(T)).</title>
        <authorList>
            <person name="Riedel T."/>
            <person name="Held B."/>
            <person name="Nolan M."/>
            <person name="Lucas S."/>
            <person name="Lapidus A."/>
            <person name="Tice H."/>
            <person name="Del Rio T.G."/>
            <person name="Cheng J.F."/>
            <person name="Han C."/>
            <person name="Tapia R."/>
            <person name="Goodwin L.A."/>
            <person name="Pitluck S."/>
            <person name="Liolios K."/>
            <person name="Mavromatis K."/>
            <person name="Pagani I."/>
            <person name="Ivanova N."/>
            <person name="Mikhailova N."/>
            <person name="Pati A."/>
            <person name="Chen A."/>
            <person name="Palaniappan K."/>
            <person name="Rohde M."/>
            <person name="Tindall B.J."/>
            <person name="Detter J.C."/>
            <person name="Goker M."/>
            <person name="Woyke T."/>
            <person name="Bristow J."/>
            <person name="Eisen J.A."/>
            <person name="Markowitz V."/>
            <person name="Hugenholtz P."/>
            <person name="Klenk H.P."/>
            <person name="Kyrpides N.C."/>
        </authorList>
    </citation>
    <scope>NUCLEOTIDE SEQUENCE</scope>
    <source>
        <strain evidence="2">DSM 17368 / JCM 12287 / NRRL B-23963</strain>
    </source>
</reference>
<evidence type="ECO:0000313" key="2">
    <source>
        <dbReference type="Proteomes" id="UP000005631"/>
    </source>
</evidence>
<protein>
    <submittedName>
        <fullName evidence="1">Uncharacterized protein</fullName>
    </submittedName>
</protein>
<dbReference type="AlphaFoldDB" id="G8R0C3"/>
<dbReference type="Proteomes" id="UP000005631">
    <property type="component" value="Chromosome"/>
</dbReference>
<dbReference type="PATRIC" id="fig|926562.3.peg.581"/>
<gene>
    <name evidence="1" type="ordered locus">Oweho_0567</name>
</gene>
<keyword evidence="2" id="KW-1185">Reference proteome</keyword>
<dbReference type="eggNOG" id="ENOG502Z7J4">
    <property type="taxonomic scope" value="Bacteria"/>
</dbReference>
<proteinExistence type="predicted"/>
<dbReference type="EMBL" id="CP003156">
    <property type="protein sequence ID" value="AEV31583.1"/>
    <property type="molecule type" value="Genomic_DNA"/>
</dbReference>